<keyword evidence="4 10" id="KW-1003">Cell membrane</keyword>
<dbReference type="Pfam" id="PF03222">
    <property type="entry name" value="Trp_Tyr_perm"/>
    <property type="match status" value="1"/>
</dbReference>
<dbReference type="GO" id="GO:0003333">
    <property type="term" value="P:amino acid transmembrane transport"/>
    <property type="evidence" value="ECO:0007669"/>
    <property type="project" value="InterPro"/>
</dbReference>
<dbReference type="GO" id="GO:0015173">
    <property type="term" value="F:aromatic amino acid transmembrane transporter activity"/>
    <property type="evidence" value="ECO:0007669"/>
    <property type="project" value="UniProtKB-UniRule"/>
</dbReference>
<evidence type="ECO:0000256" key="10">
    <source>
        <dbReference type="RuleBase" id="RU367149"/>
    </source>
</evidence>
<dbReference type="Gene3D" id="1.20.1740.10">
    <property type="entry name" value="Amino acid/polyamine transporter I"/>
    <property type="match status" value="1"/>
</dbReference>
<keyword evidence="6 10" id="KW-0812">Transmembrane</keyword>
<feature type="transmembrane region" description="Helical" evidence="10">
    <location>
        <begin position="182"/>
        <end position="205"/>
    </location>
</feature>
<name>A0AAD0TZR3_9GAMM</name>
<keyword evidence="8 10" id="KW-1133">Transmembrane helix</keyword>
<sequence length="400" mass="42728">MLKNKTIGSMLIVAGTTIGAGMLALPIASAGLGFNTALALIIASWLLMTYTALLMLELHQYAPRDATLNTLAKRWLGKRGQYVANFSMIFLFYALCAAYIAGGGAQLQSRISSDLSINIAPQIASIVLAIVIGSVVTLGTSKVDKLNRVLFTIKILVLGSLFYMLTPYVQGKHLLEMPVEQGLILSALPVIFTSFGFHGSIPSIVKYVGLETKVLRKVMIAGAALPLVIYIFWQLLSQGIMQQSDLLNSNGLTGFVESVASIAHNPQVTSAVTLFADLALATSFLGVSLGLFDFFADAFNKGDTKSERIKTALITFIPPLGFALFYPQGFIMALGYAAIALVVLAIFLPVSMVYRQRKSGPQTGYQVRSGNMGLAVAGLCGIVIIVAQFMQMLGLVPAIG</sequence>
<dbReference type="RefSeq" id="WP_121637771.1">
    <property type="nucleotide sequence ID" value="NZ_CP033065.1"/>
</dbReference>
<feature type="transmembrane region" description="Helical" evidence="10">
    <location>
        <begin position="82"/>
        <end position="107"/>
    </location>
</feature>
<evidence type="ECO:0000256" key="5">
    <source>
        <dbReference type="ARBA" id="ARBA00022519"/>
    </source>
</evidence>
<feature type="transmembrane region" description="Helical" evidence="10">
    <location>
        <begin position="151"/>
        <end position="170"/>
    </location>
</feature>
<proteinExistence type="inferred from homology"/>
<reference evidence="11 12" key="1">
    <citation type="submission" date="2018-10" db="EMBL/GenBank/DDBJ databases">
        <title>Complete Genome Sequence and Transcriptomic Profiles of a Marine Bacterium, Pseudoalteromonas agarivorans Hao 2018.</title>
        <authorList>
            <person name="Hao L."/>
        </authorList>
    </citation>
    <scope>NUCLEOTIDE SEQUENCE [LARGE SCALE GENOMIC DNA]</scope>
    <source>
        <strain evidence="11 12">Hao 2018</strain>
    </source>
</reference>
<protein>
    <recommendedName>
        <fullName evidence="10">Aromatic amino acid permease</fullName>
    </recommendedName>
</protein>
<dbReference type="EMBL" id="CP033065">
    <property type="protein sequence ID" value="AYM87200.1"/>
    <property type="molecule type" value="Genomic_DNA"/>
</dbReference>
<dbReference type="GO" id="GO:0005886">
    <property type="term" value="C:plasma membrane"/>
    <property type="evidence" value="ECO:0007669"/>
    <property type="project" value="UniProtKB-SubCell"/>
</dbReference>
<keyword evidence="5 10" id="KW-0997">Cell inner membrane</keyword>
<evidence type="ECO:0000256" key="7">
    <source>
        <dbReference type="ARBA" id="ARBA00022970"/>
    </source>
</evidence>
<gene>
    <name evidence="11" type="ORF">D9T18_11235</name>
</gene>
<dbReference type="InterPro" id="IPR013059">
    <property type="entry name" value="Trp_tyr_transpt"/>
</dbReference>
<dbReference type="PANTHER" id="PTHR46997">
    <property type="entry name" value="LOW AFFINITY TRYPTOPHAN PERMEASE-RELATED"/>
    <property type="match status" value="1"/>
</dbReference>
<keyword evidence="7 10" id="KW-0029">Amino-acid transport</keyword>
<feature type="transmembrane region" description="Helical" evidence="10">
    <location>
        <begin position="333"/>
        <end position="354"/>
    </location>
</feature>
<dbReference type="PRINTS" id="PR00166">
    <property type="entry name" value="AROAAPRMEASE"/>
</dbReference>
<dbReference type="PROSITE" id="PS00594">
    <property type="entry name" value="AROMATIC_AA_PERMEASE_1"/>
    <property type="match status" value="1"/>
</dbReference>
<evidence type="ECO:0000313" key="12">
    <source>
        <dbReference type="Proteomes" id="UP000279995"/>
    </source>
</evidence>
<feature type="transmembrane region" description="Helical" evidence="10">
    <location>
        <begin position="374"/>
        <end position="399"/>
    </location>
</feature>
<evidence type="ECO:0000256" key="9">
    <source>
        <dbReference type="ARBA" id="ARBA00023136"/>
    </source>
</evidence>
<feature type="transmembrane region" description="Helical" evidence="10">
    <location>
        <begin position="7"/>
        <end position="28"/>
    </location>
</feature>
<feature type="transmembrane region" description="Helical" evidence="10">
    <location>
        <begin position="34"/>
        <end position="56"/>
    </location>
</feature>
<dbReference type="NCBIfam" id="TIGR00837">
    <property type="entry name" value="araaP"/>
    <property type="match status" value="1"/>
</dbReference>
<evidence type="ECO:0000256" key="8">
    <source>
        <dbReference type="ARBA" id="ARBA00022989"/>
    </source>
</evidence>
<organism evidence="11 12">
    <name type="scientific">Pseudoalteromonas agarivorans</name>
    <dbReference type="NCBI Taxonomy" id="176102"/>
    <lineage>
        <taxon>Bacteria</taxon>
        <taxon>Pseudomonadati</taxon>
        <taxon>Pseudomonadota</taxon>
        <taxon>Gammaproteobacteria</taxon>
        <taxon>Alteromonadales</taxon>
        <taxon>Pseudoalteromonadaceae</taxon>
        <taxon>Pseudoalteromonas</taxon>
    </lineage>
</organism>
<evidence type="ECO:0000256" key="1">
    <source>
        <dbReference type="ARBA" id="ARBA00004429"/>
    </source>
</evidence>
<dbReference type="AlphaFoldDB" id="A0AAD0TZR3"/>
<evidence type="ECO:0000313" key="11">
    <source>
        <dbReference type="EMBL" id="AYM87200.1"/>
    </source>
</evidence>
<dbReference type="PANTHER" id="PTHR46997:SF2">
    <property type="entry name" value="TYROSINE-SPECIFIC TRANSPORT SYSTEM"/>
    <property type="match status" value="1"/>
</dbReference>
<feature type="transmembrane region" description="Helical" evidence="10">
    <location>
        <begin position="217"/>
        <end position="236"/>
    </location>
</feature>
<dbReference type="InterPro" id="IPR013061">
    <property type="entry name" value="Trp/try_permease_CS"/>
</dbReference>
<evidence type="ECO:0000256" key="4">
    <source>
        <dbReference type="ARBA" id="ARBA00022475"/>
    </source>
</evidence>
<feature type="transmembrane region" description="Helical" evidence="10">
    <location>
        <begin position="274"/>
        <end position="296"/>
    </location>
</feature>
<feature type="transmembrane region" description="Helical" evidence="10">
    <location>
        <begin position="119"/>
        <end position="139"/>
    </location>
</feature>
<feature type="transmembrane region" description="Helical" evidence="10">
    <location>
        <begin position="308"/>
        <end position="327"/>
    </location>
</feature>
<keyword evidence="9 10" id="KW-0472">Membrane</keyword>
<evidence type="ECO:0000256" key="6">
    <source>
        <dbReference type="ARBA" id="ARBA00022692"/>
    </source>
</evidence>
<comment type="subcellular location">
    <subcellularLocation>
        <location evidence="1 10">Cell inner membrane</location>
        <topology evidence="1 10">Multi-pass membrane protein</topology>
    </subcellularLocation>
</comment>
<comment type="similarity">
    <text evidence="2 10">Belongs to the amino acid/polyamine transporter 2 family. Mtr/TnaB/TyrP permease subfamily.</text>
</comment>
<evidence type="ECO:0000256" key="2">
    <source>
        <dbReference type="ARBA" id="ARBA00005452"/>
    </source>
</evidence>
<evidence type="ECO:0000256" key="3">
    <source>
        <dbReference type="ARBA" id="ARBA00022448"/>
    </source>
</evidence>
<accession>A0AAD0TZR3</accession>
<dbReference type="Proteomes" id="UP000279995">
    <property type="component" value="Chromosome I"/>
</dbReference>
<keyword evidence="3 10" id="KW-0813">Transport</keyword>
<comment type="function">
    <text evidence="10">Involved in transporting aromatic amino acids across the cytoplasmic membrane.</text>
</comment>
<dbReference type="InterPro" id="IPR018227">
    <property type="entry name" value="Amino_acid_transport_2"/>
</dbReference>